<comment type="similarity">
    <text evidence="2">Belongs to the wax synthase family.</text>
</comment>
<evidence type="ECO:0000256" key="9">
    <source>
        <dbReference type="SAM" id="Phobius"/>
    </source>
</evidence>
<organism evidence="11 12">
    <name type="scientific">Hevea brasiliensis</name>
    <name type="common">Para rubber tree</name>
    <name type="synonym">Siphonia brasiliensis</name>
    <dbReference type="NCBI Taxonomy" id="3981"/>
    <lineage>
        <taxon>Eukaryota</taxon>
        <taxon>Viridiplantae</taxon>
        <taxon>Streptophyta</taxon>
        <taxon>Embryophyta</taxon>
        <taxon>Tracheophyta</taxon>
        <taxon>Spermatophyta</taxon>
        <taxon>Magnoliopsida</taxon>
        <taxon>eudicotyledons</taxon>
        <taxon>Gunneridae</taxon>
        <taxon>Pentapetalae</taxon>
        <taxon>rosids</taxon>
        <taxon>fabids</taxon>
        <taxon>Malpighiales</taxon>
        <taxon>Euphorbiaceae</taxon>
        <taxon>Crotonoideae</taxon>
        <taxon>Micrandreae</taxon>
        <taxon>Hevea</taxon>
    </lineage>
</organism>
<accession>A0ABQ9MQL9</accession>
<keyword evidence="12" id="KW-1185">Reference proteome</keyword>
<keyword evidence="6" id="KW-0443">Lipid metabolism</keyword>
<evidence type="ECO:0000256" key="1">
    <source>
        <dbReference type="ARBA" id="ARBA00004141"/>
    </source>
</evidence>
<evidence type="ECO:0000313" key="12">
    <source>
        <dbReference type="Proteomes" id="UP001174677"/>
    </source>
</evidence>
<dbReference type="PANTHER" id="PTHR31595:SF70">
    <property type="entry name" value="LONG-CHAIN-ALCOHOL O-FATTY-ACYLTRANSFERASE 3-RELATED"/>
    <property type="match status" value="1"/>
</dbReference>
<feature type="transmembrane region" description="Helical" evidence="9">
    <location>
        <begin position="294"/>
        <end position="314"/>
    </location>
</feature>
<dbReference type="InterPro" id="IPR044851">
    <property type="entry name" value="Wax_synthase"/>
</dbReference>
<evidence type="ECO:0000256" key="7">
    <source>
        <dbReference type="ARBA" id="ARBA00023136"/>
    </source>
</evidence>
<feature type="transmembrane region" description="Helical" evidence="9">
    <location>
        <begin position="9"/>
        <end position="28"/>
    </location>
</feature>
<evidence type="ECO:0000256" key="3">
    <source>
        <dbReference type="ARBA" id="ARBA00022679"/>
    </source>
</evidence>
<keyword evidence="4 9" id="KW-0812">Transmembrane</keyword>
<evidence type="ECO:0000256" key="8">
    <source>
        <dbReference type="ARBA" id="ARBA00023315"/>
    </source>
</evidence>
<evidence type="ECO:0000259" key="10">
    <source>
        <dbReference type="Pfam" id="PF13813"/>
    </source>
</evidence>
<comment type="subcellular location">
    <subcellularLocation>
        <location evidence="1">Membrane</location>
        <topology evidence="1">Multi-pass membrane protein</topology>
    </subcellularLocation>
</comment>
<gene>
    <name evidence="11" type="ORF">P3X46_006568</name>
</gene>
<dbReference type="Pfam" id="PF13813">
    <property type="entry name" value="MBOAT_2"/>
    <property type="match status" value="1"/>
</dbReference>
<feature type="transmembrane region" description="Helical" evidence="9">
    <location>
        <begin position="262"/>
        <end position="282"/>
    </location>
</feature>
<keyword evidence="7 9" id="KW-0472">Membrane</keyword>
<dbReference type="InterPro" id="IPR032805">
    <property type="entry name" value="Wax_synthase_dom"/>
</dbReference>
<dbReference type="InterPro" id="IPR017088">
    <property type="entry name" value="Wax_synthase_Magnoliopsida"/>
</dbReference>
<feature type="transmembrane region" description="Helical" evidence="9">
    <location>
        <begin position="34"/>
        <end position="53"/>
    </location>
</feature>
<feature type="domain" description="Wax synthase" evidence="10">
    <location>
        <begin position="184"/>
        <end position="270"/>
    </location>
</feature>
<keyword evidence="3" id="KW-0808">Transferase</keyword>
<evidence type="ECO:0000256" key="6">
    <source>
        <dbReference type="ARBA" id="ARBA00023098"/>
    </source>
</evidence>
<comment type="caution">
    <text evidence="11">The sequence shown here is derived from an EMBL/GenBank/DDBJ whole genome shotgun (WGS) entry which is preliminary data.</text>
</comment>
<name>A0ABQ9MQL9_HEVBR</name>
<keyword evidence="5 9" id="KW-1133">Transmembrane helix</keyword>
<evidence type="ECO:0000256" key="2">
    <source>
        <dbReference type="ARBA" id="ARBA00007282"/>
    </source>
</evidence>
<feature type="transmembrane region" description="Helical" evidence="9">
    <location>
        <begin position="153"/>
        <end position="179"/>
    </location>
</feature>
<dbReference type="EMBL" id="JARPOI010000004">
    <property type="protein sequence ID" value="KAJ9182587.1"/>
    <property type="molecule type" value="Genomic_DNA"/>
</dbReference>
<dbReference type="Proteomes" id="UP001174677">
    <property type="component" value="Chromosome 4"/>
</dbReference>
<dbReference type="PANTHER" id="PTHR31595">
    <property type="entry name" value="LONG-CHAIN-ALCOHOL O-FATTY-ACYLTRANSFERASE 3-RELATED"/>
    <property type="match status" value="1"/>
</dbReference>
<evidence type="ECO:0000313" key="11">
    <source>
        <dbReference type="EMBL" id="KAJ9182587.1"/>
    </source>
</evidence>
<reference evidence="11" key="1">
    <citation type="journal article" date="2023" name="Plant Biotechnol. J.">
        <title>Chromosome-level wild Hevea brasiliensis genome provides new tools for genomic-assisted breeding and valuable loci to elevate rubber yield.</title>
        <authorList>
            <person name="Cheng H."/>
            <person name="Song X."/>
            <person name="Hu Y."/>
            <person name="Wu T."/>
            <person name="Yang Q."/>
            <person name="An Z."/>
            <person name="Feng S."/>
            <person name="Deng Z."/>
            <person name="Wu W."/>
            <person name="Zeng X."/>
            <person name="Tu M."/>
            <person name="Wang X."/>
            <person name="Huang H."/>
        </authorList>
    </citation>
    <scope>NUCLEOTIDE SEQUENCE</scope>
    <source>
        <strain evidence="11">MT/VB/25A 57/8</strain>
    </source>
</reference>
<evidence type="ECO:0000256" key="5">
    <source>
        <dbReference type="ARBA" id="ARBA00022989"/>
    </source>
</evidence>
<feature type="transmembrane region" description="Helical" evidence="9">
    <location>
        <begin position="231"/>
        <end position="256"/>
    </location>
</feature>
<protein>
    <recommendedName>
        <fullName evidence="10">Wax synthase domain-containing protein</fullName>
    </recommendedName>
</protein>
<dbReference type="PIRSF" id="PIRSF037006">
    <property type="entry name" value="Wax_synthase"/>
    <property type="match status" value="1"/>
</dbReference>
<evidence type="ECO:0000256" key="4">
    <source>
        <dbReference type="ARBA" id="ARBA00022692"/>
    </source>
</evidence>
<feature type="transmembrane region" description="Helical" evidence="9">
    <location>
        <begin position="120"/>
        <end position="141"/>
    </location>
</feature>
<sequence>MEMEGELKNFLKVWVLATTCLCYCYYIAARLPKGILRLLSILPIIYIFIILPFNLNSFNLCGPTAFFLVWLANFKLLLFSLDQGPLSPPPPKLFHFISLACLPIKLKQETNNNTNPSIHFMPRLLLLAIKTIILVLVIHIYNYRQFIHPHLILAIYCLHMYLQLELVLAISATPARALFGFELEPQFNEPYLATSLQDFWGRRWNLMVTSILRPTVYYPTRQFSKRLFGPAWSSLPAVIATFVVSGWMHEVIYFYITRVSPTWEVTWFFVLHGICVAIEVALKKAVKDSWPLHRAISGPLVVVFAGVTAVWLFFPQLIRNRVDEQVIWECSILVNFIKHKLSSFFVYCLSVF</sequence>
<keyword evidence="8" id="KW-0012">Acyltransferase</keyword>
<proteinExistence type="inferred from homology"/>